<evidence type="ECO:0000256" key="1">
    <source>
        <dbReference type="SAM" id="Phobius"/>
    </source>
</evidence>
<dbReference type="EMBL" id="SNWQ01000034">
    <property type="protein sequence ID" value="TDO30993.1"/>
    <property type="molecule type" value="Genomic_DNA"/>
</dbReference>
<evidence type="ECO:0000313" key="3">
    <source>
        <dbReference type="EMBL" id="TDO30993.1"/>
    </source>
</evidence>
<keyword evidence="4" id="KW-1185">Reference proteome</keyword>
<name>A0A4R6J691_9ACTN</name>
<reference evidence="3 4" key="1">
    <citation type="submission" date="2019-03" db="EMBL/GenBank/DDBJ databases">
        <title>Genomic Encyclopedia of Type Strains, Phase III (KMG-III): the genomes of soil and plant-associated and newly described type strains.</title>
        <authorList>
            <person name="Whitman W."/>
        </authorList>
    </citation>
    <scope>NUCLEOTIDE SEQUENCE [LARGE SCALE GENOMIC DNA]</scope>
    <source>
        <strain evidence="3 4">VKM Ac-2527</strain>
    </source>
</reference>
<sequence>MFHASSTKILTGFAASAAACVGLLSIAAPASADVKPDGGPSQYIPAGEVPIVEERNGLDTSSVALGALGGIAFAGAGLGITLGVQRRRDHSALHST</sequence>
<comment type="caution">
    <text evidence="3">The sequence shown here is derived from an EMBL/GenBank/DDBJ whole genome shotgun (WGS) entry which is preliminary data.</text>
</comment>
<organism evidence="3 4">
    <name type="scientific">Kribbella caucasensis</name>
    <dbReference type="NCBI Taxonomy" id="2512215"/>
    <lineage>
        <taxon>Bacteria</taxon>
        <taxon>Bacillati</taxon>
        <taxon>Actinomycetota</taxon>
        <taxon>Actinomycetes</taxon>
        <taxon>Propionibacteriales</taxon>
        <taxon>Kribbellaceae</taxon>
        <taxon>Kribbella</taxon>
    </lineage>
</organism>
<feature type="signal peptide" evidence="2">
    <location>
        <begin position="1"/>
        <end position="32"/>
    </location>
</feature>
<dbReference type="AlphaFoldDB" id="A0A4R6J691"/>
<keyword evidence="1" id="KW-0812">Transmembrane</keyword>
<protein>
    <recommendedName>
        <fullName evidence="5">LPXTG-motif cell wall-anchored protein</fullName>
    </recommendedName>
</protein>
<gene>
    <name evidence="3" type="ORF">EV643_13417</name>
</gene>
<evidence type="ECO:0000256" key="2">
    <source>
        <dbReference type="SAM" id="SignalP"/>
    </source>
</evidence>
<keyword evidence="1" id="KW-0472">Membrane</keyword>
<dbReference type="Proteomes" id="UP000295388">
    <property type="component" value="Unassembled WGS sequence"/>
</dbReference>
<accession>A0A4R6J691</accession>
<keyword evidence="2" id="KW-0732">Signal</keyword>
<feature type="transmembrane region" description="Helical" evidence="1">
    <location>
        <begin position="63"/>
        <end position="84"/>
    </location>
</feature>
<dbReference type="RefSeq" id="WP_133805430.1">
    <property type="nucleotide sequence ID" value="NZ_SNWQ01000034.1"/>
</dbReference>
<proteinExistence type="predicted"/>
<keyword evidence="1" id="KW-1133">Transmembrane helix</keyword>
<evidence type="ECO:0000313" key="4">
    <source>
        <dbReference type="Proteomes" id="UP000295388"/>
    </source>
</evidence>
<feature type="chain" id="PRO_5020520489" description="LPXTG-motif cell wall-anchored protein" evidence="2">
    <location>
        <begin position="33"/>
        <end position="96"/>
    </location>
</feature>
<evidence type="ECO:0008006" key="5">
    <source>
        <dbReference type="Google" id="ProtNLM"/>
    </source>
</evidence>